<dbReference type="CDD" id="cd07067">
    <property type="entry name" value="HP_PGM_like"/>
    <property type="match status" value="1"/>
</dbReference>
<dbReference type="OrthoDB" id="3296006at2"/>
<evidence type="ECO:0000256" key="1">
    <source>
        <dbReference type="SAM" id="SignalP"/>
    </source>
</evidence>
<comment type="caution">
    <text evidence="2">The sequence shown here is derived from an EMBL/GenBank/DDBJ whole genome shotgun (WGS) entry which is preliminary data.</text>
</comment>
<dbReference type="Proteomes" id="UP000263268">
    <property type="component" value="Unassembled WGS sequence"/>
</dbReference>
<proteinExistence type="predicted"/>
<dbReference type="EMBL" id="DPRK01000222">
    <property type="protein sequence ID" value="HCY82639.1"/>
    <property type="molecule type" value="Genomic_DNA"/>
</dbReference>
<keyword evidence="1" id="KW-0732">Signal</keyword>
<feature type="signal peptide" evidence="1">
    <location>
        <begin position="1"/>
        <end position="21"/>
    </location>
</feature>
<gene>
    <name evidence="2" type="ORF">DHV22_14135</name>
</gene>
<dbReference type="RefSeq" id="WP_040492355.1">
    <property type="nucleotide sequence ID" value="NZ_ANLA01000019.1"/>
</dbReference>
<dbReference type="Pfam" id="PF00300">
    <property type="entry name" value="His_Phos_1"/>
    <property type="match status" value="1"/>
</dbReference>
<protein>
    <submittedName>
        <fullName evidence="2">Phosphoglycerate mutase</fullName>
    </submittedName>
</protein>
<sequence>MKHISFLVVCMLLCFSCNQQEQPIQKTENPIETTSLYFIRHAEKDRNDPTNKNPHLTEEGNARAENWNTVLQNIPLDAIYSTNYHRTIETAQPTARKNGLDINIYDAGAIDTETFLRDNLGKHVLIVGHSDTTPKFVNSVIGKQIYSDIDDSNNGNIYIVTITGNTITNMVLTIN</sequence>
<dbReference type="GeneID" id="98642220"/>
<dbReference type="InterPro" id="IPR013078">
    <property type="entry name" value="His_Pase_superF_clade-1"/>
</dbReference>
<organism evidence="2 3">
    <name type="scientific">Xanthomarina gelatinilytica</name>
    <dbReference type="NCBI Taxonomy" id="1137281"/>
    <lineage>
        <taxon>Bacteria</taxon>
        <taxon>Pseudomonadati</taxon>
        <taxon>Bacteroidota</taxon>
        <taxon>Flavobacteriia</taxon>
        <taxon>Flavobacteriales</taxon>
        <taxon>Flavobacteriaceae</taxon>
        <taxon>Xanthomarina</taxon>
    </lineage>
</organism>
<evidence type="ECO:0000313" key="3">
    <source>
        <dbReference type="Proteomes" id="UP000263268"/>
    </source>
</evidence>
<dbReference type="Gene3D" id="3.40.50.1240">
    <property type="entry name" value="Phosphoglycerate mutase-like"/>
    <property type="match status" value="1"/>
</dbReference>
<feature type="chain" id="PRO_5030075709" evidence="1">
    <location>
        <begin position="22"/>
        <end position="175"/>
    </location>
</feature>
<evidence type="ECO:0000313" key="2">
    <source>
        <dbReference type="EMBL" id="HCY82639.1"/>
    </source>
</evidence>
<reference evidence="2 3" key="1">
    <citation type="journal article" date="2018" name="Nat. Biotechnol.">
        <title>A standardized bacterial taxonomy based on genome phylogeny substantially revises the tree of life.</title>
        <authorList>
            <person name="Parks D.H."/>
            <person name="Chuvochina M."/>
            <person name="Waite D.W."/>
            <person name="Rinke C."/>
            <person name="Skarshewski A."/>
            <person name="Chaumeil P.A."/>
            <person name="Hugenholtz P."/>
        </authorList>
    </citation>
    <scope>NUCLEOTIDE SEQUENCE [LARGE SCALE GENOMIC DNA]</scope>
    <source>
        <strain evidence="2">UBA10227</strain>
    </source>
</reference>
<dbReference type="SUPFAM" id="SSF53254">
    <property type="entry name" value="Phosphoglycerate mutase-like"/>
    <property type="match status" value="1"/>
</dbReference>
<dbReference type="InterPro" id="IPR029033">
    <property type="entry name" value="His_PPase_superfam"/>
</dbReference>
<accession>A0A3D6BWU6</accession>
<name>A0A3D6BWU6_9FLAO</name>
<dbReference type="AlphaFoldDB" id="A0A3D6BWU6"/>